<dbReference type="GO" id="GO:0005524">
    <property type="term" value="F:ATP binding"/>
    <property type="evidence" value="ECO:0007669"/>
    <property type="project" value="UniProtKB-UniRule"/>
</dbReference>
<protein>
    <submittedName>
        <fullName evidence="5">Similar to Saccharomyces cerevisiae YGR040W KSS1 Mitogen-activated protein kinase (MAPK) involved in signal transduction pathways that control filamentous growth and pheromone response</fullName>
    </submittedName>
</protein>
<keyword evidence="1 3" id="KW-0547">Nucleotide-binding</keyword>
<keyword evidence="2 3" id="KW-0067">ATP-binding</keyword>
<dbReference type="GO" id="GO:0004674">
    <property type="term" value="F:protein serine/threonine kinase activity"/>
    <property type="evidence" value="ECO:0007669"/>
    <property type="project" value="TreeGrafter"/>
</dbReference>
<dbReference type="SUPFAM" id="SSF56112">
    <property type="entry name" value="Protein kinase-like (PK-like)"/>
    <property type="match status" value="1"/>
</dbReference>
<dbReference type="InterPro" id="IPR050108">
    <property type="entry name" value="CDK"/>
</dbReference>
<feature type="domain" description="Protein kinase" evidence="4">
    <location>
        <begin position="6"/>
        <end position="278"/>
    </location>
</feature>
<feature type="binding site" evidence="3">
    <location>
        <position position="35"/>
    </location>
    <ligand>
        <name>ATP</name>
        <dbReference type="ChEBI" id="CHEBI:30616"/>
    </ligand>
</feature>
<dbReference type="OrthoDB" id="192887at2759"/>
<dbReference type="GO" id="GO:0005634">
    <property type="term" value="C:nucleus"/>
    <property type="evidence" value="ECO:0007669"/>
    <property type="project" value="TreeGrafter"/>
</dbReference>
<dbReference type="Pfam" id="PF00069">
    <property type="entry name" value="Pkinase"/>
    <property type="match status" value="1"/>
</dbReference>
<dbReference type="STRING" id="1173061.A0A0J9XEC5"/>
<evidence type="ECO:0000256" key="2">
    <source>
        <dbReference type="ARBA" id="ARBA00022840"/>
    </source>
</evidence>
<dbReference type="PROSITE" id="PS50011">
    <property type="entry name" value="PROTEIN_KINASE_DOM"/>
    <property type="match status" value="1"/>
</dbReference>
<gene>
    <name evidence="5" type="ORF">BN980_GECA10s01825g</name>
</gene>
<dbReference type="PANTHER" id="PTHR24056">
    <property type="entry name" value="CELL DIVISION PROTEIN KINASE"/>
    <property type="match status" value="1"/>
</dbReference>
<dbReference type="PROSITE" id="PS00107">
    <property type="entry name" value="PROTEIN_KINASE_ATP"/>
    <property type="match status" value="1"/>
</dbReference>
<keyword evidence="6" id="KW-1185">Reference proteome</keyword>
<comment type="caution">
    <text evidence="5">The sequence shown here is derived from an EMBL/GenBank/DDBJ whole genome shotgun (WGS) entry which is preliminary data.</text>
</comment>
<keyword evidence="5" id="KW-0808">Transferase</keyword>
<evidence type="ECO:0000313" key="6">
    <source>
        <dbReference type="Proteomes" id="UP000242525"/>
    </source>
</evidence>
<sequence length="295" mass="34088">MSKFTYKRLEKLGEGAYAIVYKGERLPDRRTVALKYNDRSQYIFERELHVLRHLRQCQRRHANIANLLDEFETEEPKTDPFSETLPVMVLEYAPISLVVLIERDRIPFPKLAPFVAQLNEALRFLRDSHVIHRDINPANLQLTDTGTLKIIDFGSAVHLGSTVECNRAMTPDVCTLWYRAPETLETSSCGATYNYSVDMWSTGCVLAELCTGMPIFDEDEESTELTIIKTKDVKKHLETRILLSNDDNELLVELISKMLEIDPEKRITPLEVSNHQYLKVNHPIPRRIYLKKLTL</sequence>
<reference evidence="5" key="1">
    <citation type="submission" date="2014-03" db="EMBL/GenBank/DDBJ databases">
        <authorList>
            <person name="Casaregola S."/>
        </authorList>
    </citation>
    <scope>NUCLEOTIDE SEQUENCE [LARGE SCALE GENOMIC DNA]</scope>
    <source>
        <strain evidence="5">CLIB 918</strain>
    </source>
</reference>
<evidence type="ECO:0000256" key="3">
    <source>
        <dbReference type="PROSITE-ProRule" id="PRU10141"/>
    </source>
</evidence>
<evidence type="ECO:0000259" key="4">
    <source>
        <dbReference type="PROSITE" id="PS50011"/>
    </source>
</evidence>
<name>A0A0J9XEC5_GEOCN</name>
<dbReference type="InterPro" id="IPR017441">
    <property type="entry name" value="Protein_kinase_ATP_BS"/>
</dbReference>
<dbReference type="InterPro" id="IPR000719">
    <property type="entry name" value="Prot_kinase_dom"/>
</dbReference>
<dbReference type="AlphaFoldDB" id="A0A0J9XEC5"/>
<dbReference type="Gene3D" id="1.10.510.10">
    <property type="entry name" value="Transferase(Phosphotransferase) domain 1"/>
    <property type="match status" value="1"/>
</dbReference>
<dbReference type="InterPro" id="IPR011009">
    <property type="entry name" value="Kinase-like_dom_sf"/>
</dbReference>
<evidence type="ECO:0000256" key="1">
    <source>
        <dbReference type="ARBA" id="ARBA00022741"/>
    </source>
</evidence>
<organism evidence="5 6">
    <name type="scientific">Geotrichum candidum</name>
    <name type="common">Oospora lactis</name>
    <name type="synonym">Dipodascus geotrichum</name>
    <dbReference type="NCBI Taxonomy" id="1173061"/>
    <lineage>
        <taxon>Eukaryota</taxon>
        <taxon>Fungi</taxon>
        <taxon>Dikarya</taxon>
        <taxon>Ascomycota</taxon>
        <taxon>Saccharomycotina</taxon>
        <taxon>Dipodascomycetes</taxon>
        <taxon>Dipodascales</taxon>
        <taxon>Dipodascaceae</taxon>
        <taxon>Geotrichum</taxon>
    </lineage>
</organism>
<dbReference type="EMBL" id="CCBN010000010">
    <property type="protein sequence ID" value="CDO55223.1"/>
    <property type="molecule type" value="Genomic_DNA"/>
</dbReference>
<dbReference type="Proteomes" id="UP000242525">
    <property type="component" value="Unassembled WGS sequence"/>
</dbReference>
<dbReference type="Gene3D" id="3.30.200.20">
    <property type="entry name" value="Phosphorylase Kinase, domain 1"/>
    <property type="match status" value="1"/>
</dbReference>
<accession>A0A0J9XEC5</accession>
<evidence type="ECO:0000313" key="5">
    <source>
        <dbReference type="EMBL" id="CDO55223.1"/>
    </source>
</evidence>
<keyword evidence="5" id="KW-0418">Kinase</keyword>
<proteinExistence type="predicted"/>